<dbReference type="RefSeq" id="WP_130179797.1">
    <property type="nucleotide sequence ID" value="NZ_CP035945.1"/>
</dbReference>
<dbReference type="GO" id="GO:0003677">
    <property type="term" value="F:DNA binding"/>
    <property type="evidence" value="ECO:0007669"/>
    <property type="project" value="InterPro"/>
</dbReference>
<evidence type="ECO:0000259" key="1">
    <source>
        <dbReference type="PROSITE" id="PS50943"/>
    </source>
</evidence>
<gene>
    <name evidence="2" type="ORF">PMF13cell1_00668</name>
</gene>
<proteinExistence type="predicted"/>
<dbReference type="InterPro" id="IPR001387">
    <property type="entry name" value="Cro/C1-type_HTH"/>
</dbReference>
<dbReference type="CDD" id="cd00093">
    <property type="entry name" value="HTH_XRE"/>
    <property type="match status" value="1"/>
</dbReference>
<dbReference type="Gene3D" id="1.10.260.40">
    <property type="entry name" value="lambda repressor-like DNA-binding domains"/>
    <property type="match status" value="1"/>
</dbReference>
<feature type="domain" description="HTH cro/C1-type" evidence="1">
    <location>
        <begin position="16"/>
        <end position="66"/>
    </location>
</feature>
<dbReference type="SUPFAM" id="SSF47413">
    <property type="entry name" value="lambda repressor-like DNA-binding domains"/>
    <property type="match status" value="1"/>
</dbReference>
<dbReference type="PROSITE" id="PS50943">
    <property type="entry name" value="HTH_CROC1"/>
    <property type="match status" value="1"/>
</dbReference>
<protein>
    <recommendedName>
        <fullName evidence="1">HTH cro/C1-type domain-containing protein</fullName>
    </recommendedName>
</protein>
<dbReference type="EMBL" id="CP035945">
    <property type="protein sequence ID" value="QBE95165.1"/>
    <property type="molecule type" value="Genomic_DNA"/>
</dbReference>
<dbReference type="Pfam" id="PF13443">
    <property type="entry name" value="HTH_26"/>
    <property type="match status" value="1"/>
</dbReference>
<evidence type="ECO:0000313" key="2">
    <source>
        <dbReference type="EMBL" id="QBE95165.1"/>
    </source>
</evidence>
<organism evidence="2 3">
    <name type="scientific">Blautia producta</name>
    <dbReference type="NCBI Taxonomy" id="33035"/>
    <lineage>
        <taxon>Bacteria</taxon>
        <taxon>Bacillati</taxon>
        <taxon>Bacillota</taxon>
        <taxon>Clostridia</taxon>
        <taxon>Lachnospirales</taxon>
        <taxon>Lachnospiraceae</taxon>
        <taxon>Blautia</taxon>
    </lineage>
</organism>
<dbReference type="SMART" id="SM00530">
    <property type="entry name" value="HTH_XRE"/>
    <property type="match status" value="1"/>
</dbReference>
<dbReference type="Proteomes" id="UP000289794">
    <property type="component" value="Chromosome"/>
</dbReference>
<dbReference type="KEGG" id="bpro:PMF13cell1_00668"/>
<evidence type="ECO:0000313" key="3">
    <source>
        <dbReference type="Proteomes" id="UP000289794"/>
    </source>
</evidence>
<dbReference type="InterPro" id="IPR010982">
    <property type="entry name" value="Lambda_DNA-bd_dom_sf"/>
</dbReference>
<dbReference type="AlphaFoldDB" id="A0A4P6LU53"/>
<sequence>MDIQKAVISRIVCLIEQKNITVNEAATCSGIPPSTLKNILYGKSKNVGIITIKKLCDGLEISIQDFFVDSIFDDLEQEVK</sequence>
<accession>A0A4P6LU53</accession>
<name>A0A4P6LU53_9FIRM</name>
<reference evidence="2 3" key="1">
    <citation type="submission" date="2019-01" db="EMBL/GenBank/DDBJ databases">
        <title>PMF-metabolizing Aryl O-demethylase.</title>
        <authorList>
            <person name="Kim M."/>
        </authorList>
    </citation>
    <scope>NUCLEOTIDE SEQUENCE [LARGE SCALE GENOMIC DNA]</scope>
    <source>
        <strain evidence="2 3">PMF1</strain>
    </source>
</reference>